<gene>
    <name evidence="1" type="ORF">B0H16DRAFT_1775708</name>
</gene>
<sequence>FEKLKFSETQPLTFGVIPWPVLTDPLALDVEVINWTSVEAFFACAKVQLAVNVTEYNTLVEKVHRMFHPDKWRSR</sequence>
<dbReference type="EMBL" id="JARKIB010000163">
    <property type="protein sequence ID" value="KAJ7729805.1"/>
    <property type="molecule type" value="Genomic_DNA"/>
</dbReference>
<dbReference type="Proteomes" id="UP001215598">
    <property type="component" value="Unassembled WGS sequence"/>
</dbReference>
<feature type="non-terminal residue" evidence="1">
    <location>
        <position position="1"/>
    </location>
</feature>
<protein>
    <submittedName>
        <fullName evidence="1">Uncharacterized protein</fullName>
    </submittedName>
</protein>
<name>A0AAD7HW99_9AGAR</name>
<evidence type="ECO:0000313" key="2">
    <source>
        <dbReference type="Proteomes" id="UP001215598"/>
    </source>
</evidence>
<feature type="non-terminal residue" evidence="1">
    <location>
        <position position="75"/>
    </location>
</feature>
<keyword evidence="2" id="KW-1185">Reference proteome</keyword>
<reference evidence="1" key="1">
    <citation type="submission" date="2023-03" db="EMBL/GenBank/DDBJ databases">
        <title>Massive genome expansion in bonnet fungi (Mycena s.s.) driven by repeated elements and novel gene families across ecological guilds.</title>
        <authorList>
            <consortium name="Lawrence Berkeley National Laboratory"/>
            <person name="Harder C.B."/>
            <person name="Miyauchi S."/>
            <person name="Viragh M."/>
            <person name="Kuo A."/>
            <person name="Thoen E."/>
            <person name="Andreopoulos B."/>
            <person name="Lu D."/>
            <person name="Skrede I."/>
            <person name="Drula E."/>
            <person name="Henrissat B."/>
            <person name="Morin E."/>
            <person name="Kohler A."/>
            <person name="Barry K."/>
            <person name="LaButti K."/>
            <person name="Morin E."/>
            <person name="Salamov A."/>
            <person name="Lipzen A."/>
            <person name="Mereny Z."/>
            <person name="Hegedus B."/>
            <person name="Baldrian P."/>
            <person name="Stursova M."/>
            <person name="Weitz H."/>
            <person name="Taylor A."/>
            <person name="Grigoriev I.V."/>
            <person name="Nagy L.G."/>
            <person name="Martin F."/>
            <person name="Kauserud H."/>
        </authorList>
    </citation>
    <scope>NUCLEOTIDE SEQUENCE</scope>
    <source>
        <strain evidence="1">CBHHK182m</strain>
    </source>
</reference>
<evidence type="ECO:0000313" key="1">
    <source>
        <dbReference type="EMBL" id="KAJ7729805.1"/>
    </source>
</evidence>
<accession>A0AAD7HW99</accession>
<organism evidence="1 2">
    <name type="scientific">Mycena metata</name>
    <dbReference type="NCBI Taxonomy" id="1033252"/>
    <lineage>
        <taxon>Eukaryota</taxon>
        <taxon>Fungi</taxon>
        <taxon>Dikarya</taxon>
        <taxon>Basidiomycota</taxon>
        <taxon>Agaricomycotina</taxon>
        <taxon>Agaricomycetes</taxon>
        <taxon>Agaricomycetidae</taxon>
        <taxon>Agaricales</taxon>
        <taxon>Marasmiineae</taxon>
        <taxon>Mycenaceae</taxon>
        <taxon>Mycena</taxon>
    </lineage>
</organism>
<proteinExistence type="predicted"/>
<comment type="caution">
    <text evidence="1">The sequence shown here is derived from an EMBL/GenBank/DDBJ whole genome shotgun (WGS) entry which is preliminary data.</text>
</comment>
<dbReference type="AlphaFoldDB" id="A0AAD7HW99"/>